<name>A0A0F9TTV8_9ZZZZ</name>
<reference evidence="1" key="1">
    <citation type="journal article" date="2015" name="Nature">
        <title>Complex archaea that bridge the gap between prokaryotes and eukaryotes.</title>
        <authorList>
            <person name="Spang A."/>
            <person name="Saw J.H."/>
            <person name="Jorgensen S.L."/>
            <person name="Zaremba-Niedzwiedzka K."/>
            <person name="Martijn J."/>
            <person name="Lind A.E."/>
            <person name="van Eijk R."/>
            <person name="Schleper C."/>
            <person name="Guy L."/>
            <person name="Ettema T.J."/>
        </authorList>
    </citation>
    <scope>NUCLEOTIDE SEQUENCE</scope>
</reference>
<comment type="caution">
    <text evidence="1">The sequence shown here is derived from an EMBL/GenBank/DDBJ whole genome shotgun (WGS) entry which is preliminary data.</text>
</comment>
<accession>A0A0F9TTV8</accession>
<gene>
    <name evidence="1" type="ORF">LCGC14_0689590</name>
</gene>
<protein>
    <submittedName>
        <fullName evidence="1">Uncharacterized protein</fullName>
    </submittedName>
</protein>
<dbReference type="EMBL" id="LAZR01001429">
    <property type="protein sequence ID" value="KKN44793.1"/>
    <property type="molecule type" value="Genomic_DNA"/>
</dbReference>
<sequence length="86" mass="10372">MTLFDFAGFSDIKEPGWNYNTLRPPIKIKDVIIDIENQWQSYCQSELTFYKKIKFIILRVFQRIAYNFGWILATNKYKKVIRRSSI</sequence>
<evidence type="ECO:0000313" key="1">
    <source>
        <dbReference type="EMBL" id="KKN44793.1"/>
    </source>
</evidence>
<organism evidence="1">
    <name type="scientific">marine sediment metagenome</name>
    <dbReference type="NCBI Taxonomy" id="412755"/>
    <lineage>
        <taxon>unclassified sequences</taxon>
        <taxon>metagenomes</taxon>
        <taxon>ecological metagenomes</taxon>
    </lineage>
</organism>
<proteinExistence type="predicted"/>
<dbReference type="AlphaFoldDB" id="A0A0F9TTV8"/>